<evidence type="ECO:0000256" key="1">
    <source>
        <dbReference type="SAM" id="SignalP"/>
    </source>
</evidence>
<accession>A0A0H5DCJ2</accession>
<keyword evidence="1" id="KW-0732">Signal</keyword>
<dbReference type="SUPFAM" id="SSF101898">
    <property type="entry name" value="NHL repeat"/>
    <property type="match status" value="1"/>
</dbReference>
<dbReference type="Proteomes" id="UP000043764">
    <property type="component" value="Unassembled WGS sequence"/>
</dbReference>
<keyword evidence="4" id="KW-1185">Reference proteome</keyword>
<dbReference type="PIRSF" id="PIRSF031900">
    <property type="entry name" value="UCP031900"/>
    <property type="match status" value="1"/>
</dbReference>
<feature type="domain" description="Phytase-like" evidence="2">
    <location>
        <begin position="53"/>
        <end position="294"/>
    </location>
</feature>
<dbReference type="AlphaFoldDB" id="A0A0H5DCJ2"/>
<gene>
    <name evidence="3" type="ORF">NIT7321_03059</name>
</gene>
<name>A0A0H5DCJ2_9RHOB</name>
<dbReference type="Pfam" id="PF13449">
    <property type="entry name" value="Phytase-like"/>
    <property type="match status" value="1"/>
</dbReference>
<reference evidence="3 4" key="1">
    <citation type="submission" date="2015-05" db="EMBL/GenBank/DDBJ databases">
        <authorList>
            <person name="Rodrigo-Torres Lidia"/>
            <person name="Arahal R.David."/>
        </authorList>
    </citation>
    <scope>NUCLEOTIDE SEQUENCE [LARGE SCALE GENOMIC DNA]</scope>
    <source>
        <strain evidence="3 4">CECT 7321</strain>
    </source>
</reference>
<proteinExistence type="predicted"/>
<dbReference type="EMBL" id="CVRL01000039">
    <property type="protein sequence ID" value="CRL12187.1"/>
    <property type="molecule type" value="Genomic_DNA"/>
</dbReference>
<feature type="signal peptide" evidence="1">
    <location>
        <begin position="1"/>
        <end position="24"/>
    </location>
</feature>
<dbReference type="InterPro" id="IPR014567">
    <property type="entry name" value="UCP031900"/>
</dbReference>
<dbReference type="OrthoDB" id="9798693at2"/>
<evidence type="ECO:0000313" key="4">
    <source>
        <dbReference type="Proteomes" id="UP000043764"/>
    </source>
</evidence>
<dbReference type="RefSeq" id="WP_008559974.1">
    <property type="nucleotide sequence ID" value="NZ_BSKQ01000001.1"/>
</dbReference>
<feature type="chain" id="PRO_5009773473" description="Phytase-like domain-containing protein" evidence="1">
    <location>
        <begin position="25"/>
        <end position="309"/>
    </location>
</feature>
<sequence>MRRRTAIKLGLGLAAATGLSLFGAQVYRPVASAAQPGAAQLVASYRWTHPAKWFGGFSALALSKDGRQMTVISDRATIVTANIARSDDALEPITGITPVETHKLRASNGKLLRGRIVDSEGLAIGKDGTLFISFEGVSRVVRHTRGDSRAEVLPRPKAFRRLPLNKALEALAIDDKGRLYTLPERALTKAGTIPVWRWNGRRWDRPFDLPSRGAFLPVGADFGPDGRLYLLERDFGFIGFRSRLRRFDVDDTGISGEVTLLQTGLGLHDNLEGISVWRDSSGALRATMVSDDNFQSLQRTELVEYRLPE</sequence>
<evidence type="ECO:0000259" key="2">
    <source>
        <dbReference type="Pfam" id="PF13449"/>
    </source>
</evidence>
<organism evidence="3 4">
    <name type="scientific">Phaeobacter italicus</name>
    <dbReference type="NCBI Taxonomy" id="481446"/>
    <lineage>
        <taxon>Bacteria</taxon>
        <taxon>Pseudomonadati</taxon>
        <taxon>Pseudomonadota</taxon>
        <taxon>Alphaproteobacteria</taxon>
        <taxon>Rhodobacterales</taxon>
        <taxon>Roseobacteraceae</taxon>
        <taxon>Phaeobacter</taxon>
    </lineage>
</organism>
<evidence type="ECO:0000313" key="3">
    <source>
        <dbReference type="EMBL" id="CRL12187.1"/>
    </source>
</evidence>
<protein>
    <recommendedName>
        <fullName evidence="2">Phytase-like domain-containing protein</fullName>
    </recommendedName>
</protein>
<dbReference type="STRING" id="481446.NIT7645_01784"/>
<dbReference type="InterPro" id="IPR027372">
    <property type="entry name" value="Phytase-like_dom"/>
</dbReference>